<evidence type="ECO:0000313" key="3">
    <source>
        <dbReference type="Proteomes" id="UP001159363"/>
    </source>
</evidence>
<evidence type="ECO:0000256" key="1">
    <source>
        <dbReference type="SAM" id="MobiDB-lite"/>
    </source>
</evidence>
<name>A0ABQ9GMD1_9NEOP</name>
<gene>
    <name evidence="2" type="ORF">PR048_026819</name>
</gene>
<organism evidence="2 3">
    <name type="scientific">Dryococelus australis</name>
    <dbReference type="NCBI Taxonomy" id="614101"/>
    <lineage>
        <taxon>Eukaryota</taxon>
        <taxon>Metazoa</taxon>
        <taxon>Ecdysozoa</taxon>
        <taxon>Arthropoda</taxon>
        <taxon>Hexapoda</taxon>
        <taxon>Insecta</taxon>
        <taxon>Pterygota</taxon>
        <taxon>Neoptera</taxon>
        <taxon>Polyneoptera</taxon>
        <taxon>Phasmatodea</taxon>
        <taxon>Verophasmatodea</taxon>
        <taxon>Anareolatae</taxon>
        <taxon>Phasmatidae</taxon>
        <taxon>Eurycanthinae</taxon>
        <taxon>Dryococelus</taxon>
    </lineage>
</organism>
<comment type="caution">
    <text evidence="2">The sequence shown here is derived from an EMBL/GenBank/DDBJ whole genome shotgun (WGS) entry which is preliminary data.</text>
</comment>
<feature type="region of interest" description="Disordered" evidence="1">
    <location>
        <begin position="11"/>
        <end position="30"/>
    </location>
</feature>
<dbReference type="Proteomes" id="UP001159363">
    <property type="component" value="Chromosome 10"/>
</dbReference>
<protein>
    <submittedName>
        <fullName evidence="2">Uncharacterized protein</fullName>
    </submittedName>
</protein>
<proteinExistence type="predicted"/>
<reference evidence="2 3" key="1">
    <citation type="submission" date="2023-02" db="EMBL/GenBank/DDBJ databases">
        <title>LHISI_Scaffold_Assembly.</title>
        <authorList>
            <person name="Stuart O.P."/>
            <person name="Cleave R."/>
            <person name="Magrath M.J.L."/>
            <person name="Mikheyev A.S."/>
        </authorList>
    </citation>
    <scope>NUCLEOTIDE SEQUENCE [LARGE SCALE GENOMIC DNA]</scope>
    <source>
        <strain evidence="2">Daus_M_001</strain>
        <tissue evidence="2">Leg muscle</tissue>
    </source>
</reference>
<dbReference type="EMBL" id="JARBHB010000011">
    <property type="protein sequence ID" value="KAJ8873186.1"/>
    <property type="molecule type" value="Genomic_DNA"/>
</dbReference>
<sequence length="270" mass="30606">MKYAYQKITQSKKKTHCGKRRRASAKQHGPRHFFENQKHAKVEKSVFVEDTVRIKHTIRKIYHRAARKYLEKFLSGSDHLPDETLDSRGRCVFAVLFRTKNSAVDQQTYLVMCYFLDSANGTTCSQAILESLNQYGVAFQNVLDIASYSARYTNTCLATLQIVLGDHTIQVKCWAQSEPGGSILRHFLSFFSQWDPKTANVKSVCQKLSGGQFSVGLIKIKVQICNELKRYADGVWPSQTQQMSQEIKSEAVKASIKSAISSCCVKSYHT</sequence>
<accession>A0ABQ9GMD1</accession>
<keyword evidence="3" id="KW-1185">Reference proteome</keyword>
<evidence type="ECO:0000313" key="2">
    <source>
        <dbReference type="EMBL" id="KAJ8873186.1"/>
    </source>
</evidence>